<dbReference type="AlphaFoldDB" id="A0A448XAD1"/>
<feature type="region of interest" description="Disordered" evidence="1">
    <location>
        <begin position="46"/>
        <end position="78"/>
    </location>
</feature>
<dbReference type="EMBL" id="CAAALY010132196">
    <property type="protein sequence ID" value="VEL32261.1"/>
    <property type="molecule type" value="Genomic_DNA"/>
</dbReference>
<proteinExistence type="predicted"/>
<evidence type="ECO:0000256" key="1">
    <source>
        <dbReference type="SAM" id="MobiDB-lite"/>
    </source>
</evidence>
<keyword evidence="3" id="KW-1185">Reference proteome</keyword>
<organism evidence="2 3">
    <name type="scientific">Protopolystoma xenopodis</name>
    <dbReference type="NCBI Taxonomy" id="117903"/>
    <lineage>
        <taxon>Eukaryota</taxon>
        <taxon>Metazoa</taxon>
        <taxon>Spiralia</taxon>
        <taxon>Lophotrochozoa</taxon>
        <taxon>Platyhelminthes</taxon>
        <taxon>Monogenea</taxon>
        <taxon>Polyopisthocotylea</taxon>
        <taxon>Polystomatidea</taxon>
        <taxon>Polystomatidae</taxon>
        <taxon>Protopolystoma</taxon>
    </lineage>
</organism>
<comment type="caution">
    <text evidence="2">The sequence shown here is derived from an EMBL/GenBank/DDBJ whole genome shotgun (WGS) entry which is preliminary data.</text>
</comment>
<evidence type="ECO:0000313" key="2">
    <source>
        <dbReference type="EMBL" id="VEL32261.1"/>
    </source>
</evidence>
<dbReference type="Proteomes" id="UP000784294">
    <property type="component" value="Unassembled WGS sequence"/>
</dbReference>
<name>A0A448XAD1_9PLAT</name>
<gene>
    <name evidence="2" type="ORF">PXEA_LOCUS25701</name>
</gene>
<sequence>MVTFTDLTPFSMYQTTVAAIASTGEFGESSLQGPYTPDMVSFKTFPGVPSPDGGAQEAGPDEIQMQSTSARMGITFEK</sequence>
<protein>
    <recommendedName>
        <fullName evidence="4">Fibronectin type-III domain-containing protein</fullName>
    </recommendedName>
</protein>
<evidence type="ECO:0008006" key="4">
    <source>
        <dbReference type="Google" id="ProtNLM"/>
    </source>
</evidence>
<evidence type="ECO:0000313" key="3">
    <source>
        <dbReference type="Proteomes" id="UP000784294"/>
    </source>
</evidence>
<accession>A0A448XAD1</accession>
<reference evidence="2" key="1">
    <citation type="submission" date="2018-11" db="EMBL/GenBank/DDBJ databases">
        <authorList>
            <consortium name="Pathogen Informatics"/>
        </authorList>
    </citation>
    <scope>NUCLEOTIDE SEQUENCE</scope>
</reference>